<evidence type="ECO:0000313" key="7">
    <source>
        <dbReference type="Proteomes" id="UP000034455"/>
    </source>
</evidence>
<dbReference type="NCBIfam" id="NF003163">
    <property type="entry name" value="PRK04143.1"/>
    <property type="match status" value="1"/>
</dbReference>
<comment type="catalytic activity">
    <reaction evidence="3">
        <text>4-O-(ADP-D-ribosyl)-L-aspartyl-[protein] + H2O = L-aspartyl-[protein] + ADP-D-ribose + H(+)</text>
        <dbReference type="Rhea" id="RHEA:54428"/>
        <dbReference type="Rhea" id="RHEA-COMP:9867"/>
        <dbReference type="Rhea" id="RHEA-COMP:13832"/>
        <dbReference type="ChEBI" id="CHEBI:15377"/>
        <dbReference type="ChEBI" id="CHEBI:15378"/>
        <dbReference type="ChEBI" id="CHEBI:29961"/>
        <dbReference type="ChEBI" id="CHEBI:57967"/>
        <dbReference type="ChEBI" id="CHEBI:138102"/>
    </reaction>
    <physiologicalReaction direction="left-to-right" evidence="3">
        <dbReference type="Rhea" id="RHEA:54429"/>
    </physiologicalReaction>
</comment>
<dbReference type="PANTHER" id="PTHR11106:SF27">
    <property type="entry name" value="MACRO DOMAIN-CONTAINING PROTEIN"/>
    <property type="match status" value="1"/>
</dbReference>
<protein>
    <recommendedName>
        <fullName evidence="1">Protein-ADP-ribose hydrolase</fullName>
    </recommendedName>
</protein>
<evidence type="ECO:0000313" key="6">
    <source>
        <dbReference type="EMBL" id="KKI65274.1"/>
    </source>
</evidence>
<keyword evidence="2" id="KW-0378">Hydrolase</keyword>
<dbReference type="GO" id="GO:0016798">
    <property type="term" value="F:hydrolase activity, acting on glycosyl bonds"/>
    <property type="evidence" value="ECO:0007669"/>
    <property type="project" value="UniProtKB-KW"/>
</dbReference>
<dbReference type="InterPro" id="IPR002589">
    <property type="entry name" value="Macro_dom"/>
</dbReference>
<dbReference type="EMBL" id="LAKJ01000002">
    <property type="protein sequence ID" value="KKI65274.1"/>
    <property type="molecule type" value="Genomic_DNA"/>
</dbReference>
<reference evidence="6 7" key="1">
    <citation type="submission" date="2015-03" db="EMBL/GenBank/DDBJ databases">
        <title>Genome Assembly of Staphylococcus cohnii subsp. cohnii strain G22B2.</title>
        <authorList>
            <person name="Nair G."/>
            <person name="Kaur G."/>
            <person name="Khatri I."/>
            <person name="Singh N.K."/>
            <person name="Sathyabama S."/>
            <person name="Maurya S.K."/>
            <person name="Subramanian S."/>
            <person name="Agrewala J.N."/>
            <person name="Mayilraj S."/>
        </authorList>
    </citation>
    <scope>NUCLEOTIDE SEQUENCE [LARGE SCALE GENOMIC DNA]</scope>
    <source>
        <strain evidence="6 7">G22B2</strain>
    </source>
</reference>
<comment type="caution">
    <text evidence="6">The sequence shown here is derived from an EMBL/GenBank/DDBJ whole genome shotgun (WGS) entry which is preliminary data.</text>
</comment>
<dbReference type="PROSITE" id="PS51154">
    <property type="entry name" value="MACRO"/>
    <property type="match status" value="1"/>
</dbReference>
<sequence length="262" mass="29856">MQQQERLSYLIEYLWREAHGETTLNLPEDETSRWEMYRGLANVRLPRPIADTYLDVQDAFLQTMNRQHVNHIDTLSPMIGDDVFLWQGDITQLKVDGVVNAANSQLLGCFEANHNCIDNIIHTKAGVQLRLACHEIMETQGKKEGIGKAKITSAYNLPAQYVIHTVGPQVRKLPVSDMNKDLLARAYRSCLEIAKQHSLKSIAFCCISTGVFGFPQAEAAKIAINTVLDYKKEHHMDDTKIIFNVFTDTDAQLYKEELKRYD</sequence>
<dbReference type="AlphaFoldDB" id="A0A0M2P3E8"/>
<keyword evidence="2" id="KW-0326">Glycosidase</keyword>
<dbReference type="SUPFAM" id="SSF52949">
    <property type="entry name" value="Macro domain-like"/>
    <property type="match status" value="1"/>
</dbReference>
<evidence type="ECO:0000256" key="1">
    <source>
        <dbReference type="ARBA" id="ARBA00018852"/>
    </source>
</evidence>
<dbReference type="RefSeq" id="WP_019469140.1">
    <property type="nucleotide sequence ID" value="NZ_LAKJ01000002.1"/>
</dbReference>
<dbReference type="Gene3D" id="3.40.220.10">
    <property type="entry name" value="Leucine Aminopeptidase, subunit E, domain 1"/>
    <property type="match status" value="1"/>
</dbReference>
<dbReference type="CDD" id="cd02908">
    <property type="entry name" value="Macro_OAADPr_deacetylase"/>
    <property type="match status" value="1"/>
</dbReference>
<dbReference type="PANTHER" id="PTHR11106">
    <property type="entry name" value="GANGLIOSIDE INDUCED DIFFERENTIATION ASSOCIATED PROTEIN 2-RELATED"/>
    <property type="match status" value="1"/>
</dbReference>
<dbReference type="Pfam" id="PF01661">
    <property type="entry name" value="Macro"/>
    <property type="match status" value="1"/>
</dbReference>
<evidence type="ECO:0000256" key="2">
    <source>
        <dbReference type="ARBA" id="ARBA00023295"/>
    </source>
</evidence>
<gene>
    <name evidence="6" type="ORF">UF66_1231</name>
</gene>
<name>A0A0M2P3E8_STACC</name>
<dbReference type="Proteomes" id="UP000034455">
    <property type="component" value="Unassembled WGS sequence"/>
</dbReference>
<proteinExistence type="inferred from homology"/>
<accession>A0A0M2P3E8</accession>
<dbReference type="PATRIC" id="fig|74704.6.peg.1265"/>
<dbReference type="InterPro" id="IPR043472">
    <property type="entry name" value="Macro_dom-like"/>
</dbReference>
<evidence type="ECO:0000259" key="5">
    <source>
        <dbReference type="PROSITE" id="PS51154"/>
    </source>
</evidence>
<evidence type="ECO:0000256" key="3">
    <source>
        <dbReference type="ARBA" id="ARBA00048482"/>
    </source>
</evidence>
<feature type="domain" description="Macro" evidence="5">
    <location>
        <begin position="70"/>
        <end position="262"/>
    </location>
</feature>
<organism evidence="6 7">
    <name type="scientific">Staphylococcus cohnii subsp. cohnii</name>
    <dbReference type="NCBI Taxonomy" id="74704"/>
    <lineage>
        <taxon>Bacteria</taxon>
        <taxon>Bacillati</taxon>
        <taxon>Bacillota</taxon>
        <taxon>Bacilli</taxon>
        <taxon>Bacillales</taxon>
        <taxon>Staphylococcaceae</taxon>
        <taxon>Staphylococcus</taxon>
        <taxon>Staphylococcus cohnii species complex</taxon>
    </lineage>
</organism>
<comment type="similarity">
    <text evidence="4">Belongs to the MacroD-type family. Zn-Macro subfamily.</text>
</comment>
<dbReference type="SMART" id="SM00506">
    <property type="entry name" value="A1pp"/>
    <property type="match status" value="1"/>
</dbReference>
<evidence type="ECO:0000256" key="4">
    <source>
        <dbReference type="ARBA" id="ARBA00093459"/>
    </source>
</evidence>